<evidence type="ECO:0000256" key="5">
    <source>
        <dbReference type="ARBA" id="ARBA00023284"/>
    </source>
</evidence>
<dbReference type="PROSITE" id="PS51352">
    <property type="entry name" value="THIOREDOXIN_2"/>
    <property type="match status" value="1"/>
</dbReference>
<evidence type="ECO:0000256" key="4">
    <source>
        <dbReference type="ARBA" id="ARBA00023157"/>
    </source>
</evidence>
<name>A0AAU8IG47_9BACL</name>
<organism evidence="8">
    <name type="scientific">Sporolactobacillus sp. Y61</name>
    <dbReference type="NCBI Taxonomy" id="3160863"/>
    <lineage>
        <taxon>Bacteria</taxon>
        <taxon>Bacillati</taxon>
        <taxon>Bacillota</taxon>
        <taxon>Bacilli</taxon>
        <taxon>Bacillales</taxon>
        <taxon>Sporolactobacillaceae</taxon>
        <taxon>Sporolactobacillus</taxon>
    </lineage>
</organism>
<reference evidence="8" key="1">
    <citation type="submission" date="2024-06" db="EMBL/GenBank/DDBJ databases">
        <authorList>
            <person name="Fan A."/>
            <person name="Zhang F.Y."/>
            <person name="Zhang L."/>
        </authorList>
    </citation>
    <scope>NUCLEOTIDE SEQUENCE</scope>
    <source>
        <strain evidence="8">Y61</strain>
    </source>
</reference>
<proteinExistence type="inferred from homology"/>
<dbReference type="SUPFAM" id="SSF52833">
    <property type="entry name" value="Thioredoxin-like"/>
    <property type="match status" value="1"/>
</dbReference>
<dbReference type="InterPro" id="IPR013766">
    <property type="entry name" value="Thioredoxin_domain"/>
</dbReference>
<gene>
    <name evidence="8" type="ORF">ABNN70_01525</name>
</gene>
<evidence type="ECO:0000256" key="2">
    <source>
        <dbReference type="ARBA" id="ARBA00022729"/>
    </source>
</evidence>
<keyword evidence="6" id="KW-0472">Membrane</keyword>
<keyword evidence="4" id="KW-1015">Disulfide bond</keyword>
<evidence type="ECO:0000256" key="3">
    <source>
        <dbReference type="ARBA" id="ARBA00023002"/>
    </source>
</evidence>
<dbReference type="RefSeq" id="WP_353948526.1">
    <property type="nucleotide sequence ID" value="NZ_CP159510.1"/>
</dbReference>
<evidence type="ECO:0000256" key="1">
    <source>
        <dbReference type="ARBA" id="ARBA00005791"/>
    </source>
</evidence>
<dbReference type="GO" id="GO:0016491">
    <property type="term" value="F:oxidoreductase activity"/>
    <property type="evidence" value="ECO:0007669"/>
    <property type="project" value="UniProtKB-KW"/>
</dbReference>
<evidence type="ECO:0000313" key="8">
    <source>
        <dbReference type="EMBL" id="XCJ17244.1"/>
    </source>
</evidence>
<keyword evidence="5" id="KW-0676">Redox-active center</keyword>
<dbReference type="InterPro" id="IPR036249">
    <property type="entry name" value="Thioredoxin-like_sf"/>
</dbReference>
<dbReference type="AlphaFoldDB" id="A0AAU8IG47"/>
<keyword evidence="3" id="KW-0560">Oxidoreductase</keyword>
<evidence type="ECO:0000259" key="7">
    <source>
        <dbReference type="PROSITE" id="PS51352"/>
    </source>
</evidence>
<keyword evidence="6" id="KW-0812">Transmembrane</keyword>
<dbReference type="PANTHER" id="PTHR13887:SF14">
    <property type="entry name" value="DISULFIDE BOND FORMATION PROTEIN D"/>
    <property type="match status" value="1"/>
</dbReference>
<dbReference type="PANTHER" id="PTHR13887">
    <property type="entry name" value="GLUTATHIONE S-TRANSFERASE KAPPA"/>
    <property type="match status" value="1"/>
</dbReference>
<dbReference type="EMBL" id="CP159510">
    <property type="protein sequence ID" value="XCJ17244.1"/>
    <property type="molecule type" value="Genomic_DNA"/>
</dbReference>
<sequence length="250" mass="28177">MSGKNKKSSRKNGDQEMALRRRRIVLFSLVVVVVLVAAITIMIYKYLESSQPQAKKEPPAYRTEQTVQINYKGQPLIGSTNAPVKIVEFADYRCPYCKVFEQDVVSQLKKEYIDTNKASFYFINYTILGPGSVLAASAAEEVYHQNPQGFWVFHKALYEAQGDENADKDWVTKDLLTRIAKKTVPSLDVRAFQSALDNQTHKKEIAEDNQLAEDLGVPGTPAVFVNGHYVEGSQDYLILKQAVDHALKEK</sequence>
<feature type="domain" description="Thioredoxin" evidence="7">
    <location>
        <begin position="52"/>
        <end position="248"/>
    </location>
</feature>
<accession>A0AAU8IG47</accession>
<keyword evidence="6" id="KW-1133">Transmembrane helix</keyword>
<comment type="similarity">
    <text evidence="1">Belongs to the thioredoxin family. DsbA subfamily.</text>
</comment>
<keyword evidence="2" id="KW-0732">Signal</keyword>
<evidence type="ECO:0000256" key="6">
    <source>
        <dbReference type="SAM" id="Phobius"/>
    </source>
</evidence>
<dbReference type="InterPro" id="IPR012336">
    <property type="entry name" value="Thioredoxin-like_fold"/>
</dbReference>
<protein>
    <submittedName>
        <fullName evidence="8">DsbA family protein</fullName>
    </submittedName>
</protein>
<feature type="transmembrane region" description="Helical" evidence="6">
    <location>
        <begin position="24"/>
        <end position="47"/>
    </location>
</feature>
<dbReference type="Pfam" id="PF13462">
    <property type="entry name" value="Thioredoxin_4"/>
    <property type="match status" value="1"/>
</dbReference>
<dbReference type="Gene3D" id="3.40.30.10">
    <property type="entry name" value="Glutaredoxin"/>
    <property type="match status" value="1"/>
</dbReference>